<sequence length="148" mass="16779">MGFWEQILDYFTHVDDILKQLLDEYKKGNAKLIEAITGVEPEPPDLENKHIPFFVEDTVASGDKDTLLIKDDPEQGLGGVGRSGYFINDSDEYVHIIIDSGKGKSNKIRIDGGERHVFDRSDNIWIDKLTIDATEARADVDYRCSFSR</sequence>
<dbReference type="EMBL" id="BARU01000791">
    <property type="protein sequence ID" value="GAH24961.1"/>
    <property type="molecule type" value="Genomic_DNA"/>
</dbReference>
<proteinExistence type="predicted"/>
<gene>
    <name evidence="1" type="ORF">S03H2_02387</name>
</gene>
<reference evidence="1" key="1">
    <citation type="journal article" date="2014" name="Front. Microbiol.">
        <title>High frequency of phylogenetically diverse reductive dehalogenase-homologous genes in deep subseafloor sedimentary metagenomes.</title>
        <authorList>
            <person name="Kawai M."/>
            <person name="Futagami T."/>
            <person name="Toyoda A."/>
            <person name="Takaki Y."/>
            <person name="Nishi S."/>
            <person name="Hori S."/>
            <person name="Arai W."/>
            <person name="Tsubouchi T."/>
            <person name="Morono Y."/>
            <person name="Uchiyama I."/>
            <person name="Ito T."/>
            <person name="Fujiyama A."/>
            <person name="Inagaki F."/>
            <person name="Takami H."/>
        </authorList>
    </citation>
    <scope>NUCLEOTIDE SEQUENCE</scope>
    <source>
        <strain evidence="1">Expedition CK06-06</strain>
    </source>
</reference>
<dbReference type="AlphaFoldDB" id="X1DVF1"/>
<comment type="caution">
    <text evidence="1">The sequence shown here is derived from an EMBL/GenBank/DDBJ whole genome shotgun (WGS) entry which is preliminary data.</text>
</comment>
<accession>X1DVF1</accession>
<evidence type="ECO:0000313" key="1">
    <source>
        <dbReference type="EMBL" id="GAH24961.1"/>
    </source>
</evidence>
<name>X1DVF1_9ZZZZ</name>
<organism evidence="1">
    <name type="scientific">marine sediment metagenome</name>
    <dbReference type="NCBI Taxonomy" id="412755"/>
    <lineage>
        <taxon>unclassified sequences</taxon>
        <taxon>metagenomes</taxon>
        <taxon>ecological metagenomes</taxon>
    </lineage>
</organism>
<protein>
    <submittedName>
        <fullName evidence="1">Uncharacterized protein</fullName>
    </submittedName>
</protein>